<dbReference type="AlphaFoldDB" id="G7YS11"/>
<reference key="2">
    <citation type="submission" date="2011-10" db="EMBL/GenBank/DDBJ databases">
        <title>The genome and transcriptome sequence of Clonorchis sinensis provide insights into the carcinogenic liver fluke.</title>
        <authorList>
            <person name="Wang X."/>
            <person name="Huang Y."/>
            <person name="Chen W."/>
            <person name="Liu H."/>
            <person name="Guo L."/>
            <person name="Chen Y."/>
            <person name="Luo F."/>
            <person name="Zhou W."/>
            <person name="Sun J."/>
            <person name="Mao Q."/>
            <person name="Liang P."/>
            <person name="Zhou C."/>
            <person name="Tian Y."/>
            <person name="Men J."/>
            <person name="Lv X."/>
            <person name="Huang L."/>
            <person name="Zhou J."/>
            <person name="Hu Y."/>
            <person name="Li R."/>
            <person name="Zhang F."/>
            <person name="Lei H."/>
            <person name="Li X."/>
            <person name="Hu X."/>
            <person name="Liang C."/>
            <person name="Xu J."/>
            <person name="Wu Z."/>
            <person name="Yu X."/>
        </authorList>
    </citation>
    <scope>NUCLEOTIDE SEQUENCE</scope>
    <source>
        <strain>Henan</strain>
    </source>
</reference>
<dbReference type="Proteomes" id="UP000008909">
    <property type="component" value="Unassembled WGS sequence"/>
</dbReference>
<dbReference type="EMBL" id="DF144075">
    <property type="protein sequence ID" value="GAA55741.1"/>
    <property type="molecule type" value="Genomic_DNA"/>
</dbReference>
<reference evidence="1" key="1">
    <citation type="journal article" date="2011" name="Genome Biol.">
        <title>The draft genome of the carcinogenic human liver fluke Clonorchis sinensis.</title>
        <authorList>
            <person name="Wang X."/>
            <person name="Chen W."/>
            <person name="Huang Y."/>
            <person name="Sun J."/>
            <person name="Men J."/>
            <person name="Liu H."/>
            <person name="Luo F."/>
            <person name="Guo L."/>
            <person name="Lv X."/>
            <person name="Deng C."/>
            <person name="Zhou C."/>
            <person name="Fan Y."/>
            <person name="Li X."/>
            <person name="Huang L."/>
            <person name="Hu Y."/>
            <person name="Liang C."/>
            <person name="Hu X."/>
            <person name="Xu J."/>
            <person name="Yu X."/>
        </authorList>
    </citation>
    <scope>NUCLEOTIDE SEQUENCE [LARGE SCALE GENOMIC DNA]</scope>
    <source>
        <strain evidence="1">Henan</strain>
    </source>
</reference>
<name>G7YS11_CLOSI</name>
<proteinExistence type="predicted"/>
<protein>
    <submittedName>
        <fullName evidence="1">Uncharacterized protein</fullName>
    </submittedName>
</protein>
<evidence type="ECO:0000313" key="1">
    <source>
        <dbReference type="EMBL" id="GAA55741.1"/>
    </source>
</evidence>
<accession>G7YS11</accession>
<gene>
    <name evidence="1" type="ORF">CLF_108916</name>
</gene>
<organism evidence="1 2">
    <name type="scientific">Clonorchis sinensis</name>
    <name type="common">Chinese liver fluke</name>
    <dbReference type="NCBI Taxonomy" id="79923"/>
    <lineage>
        <taxon>Eukaryota</taxon>
        <taxon>Metazoa</taxon>
        <taxon>Spiralia</taxon>
        <taxon>Lophotrochozoa</taxon>
        <taxon>Platyhelminthes</taxon>
        <taxon>Trematoda</taxon>
        <taxon>Digenea</taxon>
        <taxon>Opisthorchiida</taxon>
        <taxon>Opisthorchiata</taxon>
        <taxon>Opisthorchiidae</taxon>
        <taxon>Clonorchis</taxon>
    </lineage>
</organism>
<keyword evidence="2" id="KW-1185">Reference proteome</keyword>
<evidence type="ECO:0000313" key="2">
    <source>
        <dbReference type="Proteomes" id="UP000008909"/>
    </source>
</evidence>
<sequence>MSPPYFGWINGENLSAEPCSNRASPLGTLNEGYVFRATRVDSLFCIFQKRYDVATLSIWNSLRVHAGRRRSLSLLRMRYGRTFCHSAEGLRFVEHGDLWNSIECISEVRKYGIRYELLALSYRRLRGDPILTYALFEQGLANRFFTVDPANTRRGHGERQLLNDKNKTDPGNLGKSLAPVYQSVNPSTYLSSPDCLIDLFPLEYRRLRGDPILTYALFEQGLANSFSTLTQQTHGGDMTITDSHFVTCLREIRHEIAPYHILAFFKNENNIYRISYAKSTQSEIGNVVCAIILAAEVRVLVAYQVTVDVFTETGDEFAHPIQPRLDDASSFSDEKLANKFSKLSEQNNSYLTNNR</sequence>